<protein>
    <submittedName>
        <fullName evidence="9">Accessory gene regulator B family protein</fullName>
    </submittedName>
</protein>
<evidence type="ECO:0000256" key="6">
    <source>
        <dbReference type="ARBA" id="ARBA00022989"/>
    </source>
</evidence>
<dbReference type="EMBL" id="JACRSX010000014">
    <property type="protein sequence ID" value="MBC8562940.1"/>
    <property type="molecule type" value="Genomic_DNA"/>
</dbReference>
<dbReference type="InterPro" id="IPR006741">
    <property type="entry name" value="AgrB"/>
</dbReference>
<organism evidence="9 10">
    <name type="scientific">Jutongia huaianensis</name>
    <dbReference type="NCBI Taxonomy" id="2763668"/>
    <lineage>
        <taxon>Bacteria</taxon>
        <taxon>Bacillati</taxon>
        <taxon>Bacillota</taxon>
        <taxon>Clostridia</taxon>
        <taxon>Lachnospirales</taxon>
        <taxon>Lachnospiraceae</taxon>
        <taxon>Jutongia</taxon>
    </lineage>
</organism>
<evidence type="ECO:0000256" key="3">
    <source>
        <dbReference type="ARBA" id="ARBA00022670"/>
    </source>
</evidence>
<evidence type="ECO:0000256" key="4">
    <source>
        <dbReference type="ARBA" id="ARBA00022692"/>
    </source>
</evidence>
<gene>
    <name evidence="9" type="ORF">H8704_09940</name>
</gene>
<dbReference type="Proteomes" id="UP000606193">
    <property type="component" value="Unassembled WGS sequence"/>
</dbReference>
<keyword evidence="5" id="KW-0378">Hydrolase</keyword>
<sequence length="119" mass="14042">MNYQIHNKRISVSDREIYQYGYYILFEKIIAVILTICIAALMDAWWEIMGFCISFIPLRVYSGGGSCETVCKLHVTFKWFVGRCCIFGTRVYFNSYRRAIIYGSFRIYYVYCFISSFTG</sequence>
<evidence type="ECO:0000313" key="10">
    <source>
        <dbReference type="Proteomes" id="UP000606193"/>
    </source>
</evidence>
<evidence type="ECO:0000256" key="5">
    <source>
        <dbReference type="ARBA" id="ARBA00022801"/>
    </source>
</evidence>
<evidence type="ECO:0000256" key="8">
    <source>
        <dbReference type="SAM" id="Phobius"/>
    </source>
</evidence>
<keyword evidence="4 8" id="KW-0812">Transmembrane</keyword>
<reference evidence="9 10" key="1">
    <citation type="submission" date="2020-08" db="EMBL/GenBank/DDBJ databases">
        <title>Genome public.</title>
        <authorList>
            <person name="Liu C."/>
            <person name="Sun Q."/>
        </authorList>
    </citation>
    <scope>NUCLEOTIDE SEQUENCE [LARGE SCALE GENOMIC DNA]</scope>
    <source>
        <strain evidence="9 10">NSJ-37</strain>
    </source>
</reference>
<comment type="caution">
    <text evidence="9">The sequence shown here is derived from an EMBL/GenBank/DDBJ whole genome shotgun (WGS) entry which is preliminary data.</text>
</comment>
<dbReference type="Pfam" id="PF04647">
    <property type="entry name" value="AgrB"/>
    <property type="match status" value="1"/>
</dbReference>
<proteinExistence type="predicted"/>
<keyword evidence="6 8" id="KW-1133">Transmembrane helix</keyword>
<accession>A0ABR7N3K8</accession>
<keyword evidence="1" id="KW-1003">Cell membrane</keyword>
<evidence type="ECO:0000256" key="7">
    <source>
        <dbReference type="ARBA" id="ARBA00023136"/>
    </source>
</evidence>
<name>A0ABR7N3K8_9FIRM</name>
<evidence type="ECO:0000256" key="1">
    <source>
        <dbReference type="ARBA" id="ARBA00022475"/>
    </source>
</evidence>
<keyword evidence="2" id="KW-0673">Quorum sensing</keyword>
<evidence type="ECO:0000256" key="2">
    <source>
        <dbReference type="ARBA" id="ARBA00022654"/>
    </source>
</evidence>
<keyword evidence="7 8" id="KW-0472">Membrane</keyword>
<evidence type="ECO:0000313" key="9">
    <source>
        <dbReference type="EMBL" id="MBC8562940.1"/>
    </source>
</evidence>
<keyword evidence="10" id="KW-1185">Reference proteome</keyword>
<keyword evidence="3" id="KW-0645">Protease</keyword>
<feature type="transmembrane region" description="Helical" evidence="8">
    <location>
        <begin position="20"/>
        <end position="41"/>
    </location>
</feature>